<dbReference type="Proteomes" id="UP001375743">
    <property type="component" value="Unassembled WGS sequence"/>
</dbReference>
<dbReference type="InterPro" id="IPR050625">
    <property type="entry name" value="ParA/MinD_ATPase"/>
</dbReference>
<keyword evidence="2" id="KW-0067">ATP-binding</keyword>
<organism evidence="5 6">
    <name type="scientific">Benzoatithermus flavus</name>
    <dbReference type="NCBI Taxonomy" id="3108223"/>
    <lineage>
        <taxon>Bacteria</taxon>
        <taxon>Pseudomonadati</taxon>
        <taxon>Pseudomonadota</taxon>
        <taxon>Alphaproteobacteria</taxon>
        <taxon>Geminicoccales</taxon>
        <taxon>Geminicoccaceae</taxon>
        <taxon>Benzoatithermus</taxon>
    </lineage>
</organism>
<dbReference type="SUPFAM" id="SSF52172">
    <property type="entry name" value="CheY-like"/>
    <property type="match status" value="1"/>
</dbReference>
<evidence type="ECO:0000313" key="6">
    <source>
        <dbReference type="Proteomes" id="UP001375743"/>
    </source>
</evidence>
<dbReference type="EMBL" id="JBBLZC010000005">
    <property type="protein sequence ID" value="MEK0082830.1"/>
    <property type="molecule type" value="Genomic_DNA"/>
</dbReference>
<dbReference type="SUPFAM" id="SSF52540">
    <property type="entry name" value="P-loop containing nucleoside triphosphate hydrolases"/>
    <property type="match status" value="1"/>
</dbReference>
<feature type="domain" description="Response regulatory" evidence="4">
    <location>
        <begin position="19"/>
        <end position="138"/>
    </location>
</feature>
<comment type="caution">
    <text evidence="5">The sequence shown here is derived from an EMBL/GenBank/DDBJ whole genome shotgun (WGS) entry which is preliminary data.</text>
</comment>
<evidence type="ECO:0000256" key="1">
    <source>
        <dbReference type="ARBA" id="ARBA00022741"/>
    </source>
</evidence>
<keyword evidence="6" id="KW-1185">Reference proteome</keyword>
<keyword evidence="1" id="KW-0547">Nucleotide-binding</keyword>
<reference evidence="5 6" key="1">
    <citation type="submission" date="2024-01" db="EMBL/GenBank/DDBJ databases">
        <title>Multi-omics insights into the function and evolution of sodium benzoate biodegradation pathways in Benzoatithermus flavus gen. nov., sp. nov. from hot spring.</title>
        <authorList>
            <person name="Hu C.-J."/>
            <person name="Li W.-J."/>
        </authorList>
    </citation>
    <scope>NUCLEOTIDE SEQUENCE [LARGE SCALE GENOMIC DNA]</scope>
    <source>
        <strain evidence="5 6">SYSU G07066</strain>
    </source>
</reference>
<dbReference type="Pfam" id="PF01656">
    <property type="entry name" value="CbiA"/>
    <property type="match status" value="1"/>
</dbReference>
<evidence type="ECO:0000256" key="2">
    <source>
        <dbReference type="ARBA" id="ARBA00022840"/>
    </source>
</evidence>
<sequence>MLSLASTKPATAGATDNPDVVAFLTDPASLALVEQLCAARPEGRSRIVRKGGVQDAIRCLARLATPPEVLIVDVSETDLPLSEIDRLADVCEPSVRVVVVGDREDVGLFRQLIRLGVADYIVKPLNVDLLLPHLSEGGARVAVAGTRTGKLLVVTGARGGVGTTTIAANLGWLQANTRKRRVALIDLDFHNGALSAQLDLGAGELAEVLVGGSRRVDPLIVERTLRRHGPRLVLLSGELPLDRATAFDPESLGQLVEVLERQHHYVLVDLPRVPGAAYGYLLKRAAVRVIVGNRTLPAARALARLLDLVEGAPGRSVLVLNEDRPLAAGLVSRKALEEALGRSFDVEIPYLKQAPLMGDNLGEPAVARRKSGFTQAIERLAAAIAGERLPPSGFWRRWRRG</sequence>
<dbReference type="PANTHER" id="PTHR43384:SF6">
    <property type="entry name" value="SEPTUM SITE-DETERMINING PROTEIN MIND HOMOLOG, CHLOROPLASTIC"/>
    <property type="match status" value="1"/>
</dbReference>
<dbReference type="InterPro" id="IPR027417">
    <property type="entry name" value="P-loop_NTPase"/>
</dbReference>
<dbReference type="PANTHER" id="PTHR43384">
    <property type="entry name" value="SEPTUM SITE-DETERMINING PROTEIN MIND HOMOLOG, CHLOROPLASTIC-RELATED"/>
    <property type="match status" value="1"/>
</dbReference>
<gene>
    <name evidence="5" type="ORF">U1T56_06690</name>
</gene>
<evidence type="ECO:0000259" key="4">
    <source>
        <dbReference type="PROSITE" id="PS50110"/>
    </source>
</evidence>
<protein>
    <submittedName>
        <fullName evidence="5">Cellulose synthase operon protein YhjQ/BcsQ</fullName>
    </submittedName>
</protein>
<proteinExistence type="predicted"/>
<dbReference type="InterPro" id="IPR001789">
    <property type="entry name" value="Sig_transdc_resp-reg_receiver"/>
</dbReference>
<name>A0ABU8XQZ3_9PROT</name>
<dbReference type="InterPro" id="IPR002586">
    <property type="entry name" value="CobQ/CobB/MinD/ParA_Nub-bd_dom"/>
</dbReference>
<dbReference type="Gene3D" id="3.40.50.300">
    <property type="entry name" value="P-loop containing nucleotide triphosphate hydrolases"/>
    <property type="match status" value="1"/>
</dbReference>
<keyword evidence="3" id="KW-0597">Phosphoprotein</keyword>
<dbReference type="PROSITE" id="PS50110">
    <property type="entry name" value="RESPONSE_REGULATORY"/>
    <property type="match status" value="1"/>
</dbReference>
<accession>A0ABU8XQZ3</accession>
<dbReference type="InterPro" id="IPR011006">
    <property type="entry name" value="CheY-like_superfamily"/>
</dbReference>
<dbReference type="RefSeq" id="WP_418158684.1">
    <property type="nucleotide sequence ID" value="NZ_JBBLZC010000005.1"/>
</dbReference>
<dbReference type="Gene3D" id="3.40.50.2300">
    <property type="match status" value="1"/>
</dbReference>
<feature type="modified residue" description="4-aspartylphosphate" evidence="3">
    <location>
        <position position="73"/>
    </location>
</feature>
<evidence type="ECO:0000313" key="5">
    <source>
        <dbReference type="EMBL" id="MEK0082830.1"/>
    </source>
</evidence>
<evidence type="ECO:0000256" key="3">
    <source>
        <dbReference type="PROSITE-ProRule" id="PRU00169"/>
    </source>
</evidence>